<dbReference type="PANTHER" id="PTHR42932:SF3">
    <property type="entry name" value="DNA PROTECTION DURING STARVATION PROTEIN"/>
    <property type="match status" value="1"/>
</dbReference>
<evidence type="ECO:0000259" key="3">
    <source>
        <dbReference type="Pfam" id="PF00210"/>
    </source>
</evidence>
<dbReference type="SUPFAM" id="SSF47240">
    <property type="entry name" value="Ferritin-like"/>
    <property type="match status" value="1"/>
</dbReference>
<evidence type="ECO:0000313" key="5">
    <source>
        <dbReference type="Proteomes" id="UP001279642"/>
    </source>
</evidence>
<dbReference type="PIRSF" id="PIRSF005900">
    <property type="entry name" value="Dps"/>
    <property type="match status" value="1"/>
</dbReference>
<dbReference type="InterPro" id="IPR023188">
    <property type="entry name" value="DPS_DNA-bd_CS"/>
</dbReference>
<reference evidence="4 5" key="1">
    <citation type="journal article" date="2016" name="Antonie Van Leeuwenhoek">
        <title>Dongia soli sp. nov., isolated from soil from Dokdo, Korea.</title>
        <authorList>
            <person name="Kim D.U."/>
            <person name="Lee H."/>
            <person name="Kim H."/>
            <person name="Kim S.G."/>
            <person name="Ka J.O."/>
        </authorList>
    </citation>
    <scope>NUCLEOTIDE SEQUENCE [LARGE SCALE GENOMIC DNA]</scope>
    <source>
        <strain evidence="4 5">D78</strain>
    </source>
</reference>
<evidence type="ECO:0000256" key="2">
    <source>
        <dbReference type="RuleBase" id="RU003875"/>
    </source>
</evidence>
<dbReference type="CDD" id="cd01043">
    <property type="entry name" value="DPS"/>
    <property type="match status" value="1"/>
</dbReference>
<dbReference type="Pfam" id="PF00210">
    <property type="entry name" value="Ferritin"/>
    <property type="match status" value="1"/>
</dbReference>
<proteinExistence type="inferred from homology"/>
<feature type="domain" description="Ferritin/DPS" evidence="3">
    <location>
        <begin position="23"/>
        <end position="162"/>
    </location>
</feature>
<dbReference type="RefSeq" id="WP_320506653.1">
    <property type="nucleotide sequence ID" value="NZ_JAXCLW010000001.1"/>
</dbReference>
<evidence type="ECO:0000313" key="4">
    <source>
        <dbReference type="EMBL" id="MDY0881594.1"/>
    </source>
</evidence>
<protein>
    <submittedName>
        <fullName evidence="4">DNA starvation/stationary phase protection protein Dps</fullName>
    </submittedName>
</protein>
<gene>
    <name evidence="4" type="primary">dps</name>
    <name evidence="4" type="synonym">pexB</name>
    <name evidence="4" type="ORF">SMD27_01940</name>
</gene>
<dbReference type="InterPro" id="IPR008331">
    <property type="entry name" value="Ferritin_DPS_dom"/>
</dbReference>
<sequence length="170" mass="18339">MEKATMYRTKNTLSENVRAKSVALLNEHLAAAIDLHQQTKQAHWNVRGENFIGIHELFDRVAGELVGFYDMIAERTGALGGTAEGGVQTAAKKSFLKPYPLGIADSAAHIDALTTALAEFGKSARKAIDDSAGFGDADTADLFTEISRGIDQQIWLIESHLSPAPAKSKK</sequence>
<dbReference type="NCBIfam" id="NF006975">
    <property type="entry name" value="PRK09448.1"/>
    <property type="match status" value="1"/>
</dbReference>
<comment type="similarity">
    <text evidence="1 2">Belongs to the Dps family.</text>
</comment>
<name>A0ABU5E619_9PROT</name>
<dbReference type="InterPro" id="IPR002177">
    <property type="entry name" value="DPS_DNA-bd"/>
</dbReference>
<dbReference type="EMBL" id="JAXCLW010000001">
    <property type="protein sequence ID" value="MDY0881594.1"/>
    <property type="molecule type" value="Genomic_DNA"/>
</dbReference>
<dbReference type="InterPro" id="IPR012347">
    <property type="entry name" value="Ferritin-like"/>
</dbReference>
<dbReference type="PANTHER" id="PTHR42932">
    <property type="entry name" value="GENERAL STRESS PROTEIN 20U"/>
    <property type="match status" value="1"/>
</dbReference>
<dbReference type="InterPro" id="IPR009078">
    <property type="entry name" value="Ferritin-like_SF"/>
</dbReference>
<evidence type="ECO:0000256" key="1">
    <source>
        <dbReference type="ARBA" id="ARBA00009497"/>
    </source>
</evidence>
<dbReference type="PRINTS" id="PR01346">
    <property type="entry name" value="HELNAPAPROT"/>
</dbReference>
<dbReference type="Gene3D" id="1.20.1260.10">
    <property type="match status" value="1"/>
</dbReference>
<comment type="caution">
    <text evidence="4">The sequence shown here is derived from an EMBL/GenBank/DDBJ whole genome shotgun (WGS) entry which is preliminary data.</text>
</comment>
<keyword evidence="5" id="KW-1185">Reference proteome</keyword>
<dbReference type="Proteomes" id="UP001279642">
    <property type="component" value="Unassembled WGS sequence"/>
</dbReference>
<dbReference type="PROSITE" id="PS00819">
    <property type="entry name" value="DPS_2"/>
    <property type="match status" value="1"/>
</dbReference>
<organism evidence="4 5">
    <name type="scientific">Dongia soli</name>
    <dbReference type="NCBI Taxonomy" id="600628"/>
    <lineage>
        <taxon>Bacteria</taxon>
        <taxon>Pseudomonadati</taxon>
        <taxon>Pseudomonadota</taxon>
        <taxon>Alphaproteobacteria</taxon>
        <taxon>Rhodospirillales</taxon>
        <taxon>Dongiaceae</taxon>
        <taxon>Dongia</taxon>
    </lineage>
</organism>
<accession>A0ABU5E619</accession>